<dbReference type="EMBL" id="VUKA01000004">
    <property type="protein sequence ID" value="KAA2213150.1"/>
    <property type="molecule type" value="Genomic_DNA"/>
</dbReference>
<name>A0A5B2TH91_9PROT</name>
<dbReference type="Gene3D" id="3.40.30.10">
    <property type="entry name" value="Glutaredoxin"/>
    <property type="match status" value="1"/>
</dbReference>
<dbReference type="OrthoDB" id="7583243at2"/>
<organism evidence="4 5">
    <name type="scientific">Teichococcus oryzae</name>
    <dbReference type="NCBI Taxonomy" id="1608942"/>
    <lineage>
        <taxon>Bacteria</taxon>
        <taxon>Pseudomonadati</taxon>
        <taxon>Pseudomonadota</taxon>
        <taxon>Alphaproteobacteria</taxon>
        <taxon>Acetobacterales</taxon>
        <taxon>Roseomonadaceae</taxon>
        <taxon>Roseomonas</taxon>
    </lineage>
</organism>
<dbReference type="Pfam" id="PF13409">
    <property type="entry name" value="GST_N_2"/>
    <property type="match status" value="1"/>
</dbReference>
<keyword evidence="5" id="KW-1185">Reference proteome</keyword>
<dbReference type="InterPro" id="IPR036249">
    <property type="entry name" value="Thioredoxin-like_sf"/>
</dbReference>
<reference evidence="4 5" key="1">
    <citation type="journal article" date="2015" name="Int. J. Syst. Evol. Microbiol.">
        <title>Roseomonas oryzae sp. nov., isolated from paddy rhizosphere soil.</title>
        <authorList>
            <person name="Ramaprasad E.V."/>
            <person name="Sasikala Ch."/>
            <person name="Ramana Ch.V."/>
        </authorList>
    </citation>
    <scope>NUCLEOTIDE SEQUENCE [LARGE SCALE GENOMIC DNA]</scope>
    <source>
        <strain evidence="4 5">KCTC 42542</strain>
    </source>
</reference>
<evidence type="ECO:0000313" key="5">
    <source>
        <dbReference type="Proteomes" id="UP000322110"/>
    </source>
</evidence>
<dbReference type="SUPFAM" id="SSF47616">
    <property type="entry name" value="GST C-terminal domain-like"/>
    <property type="match status" value="1"/>
</dbReference>
<dbReference type="SFLD" id="SFLDG00358">
    <property type="entry name" value="Main_(cytGST)"/>
    <property type="match status" value="1"/>
</dbReference>
<protein>
    <submittedName>
        <fullName evidence="4">Glutathione S-transferase</fullName>
    </submittedName>
</protein>
<feature type="domain" description="GST N-terminal" evidence="2">
    <location>
        <begin position="1"/>
        <end position="80"/>
    </location>
</feature>
<comment type="caution">
    <text evidence="4">The sequence shown here is derived from an EMBL/GenBank/DDBJ whole genome shotgun (WGS) entry which is preliminary data.</text>
</comment>
<feature type="domain" description="GST C-terminal" evidence="3">
    <location>
        <begin position="85"/>
        <end position="207"/>
    </location>
</feature>
<dbReference type="InterPro" id="IPR010987">
    <property type="entry name" value="Glutathione-S-Trfase_C-like"/>
</dbReference>
<accession>A0A5B2TH91</accession>
<evidence type="ECO:0000259" key="2">
    <source>
        <dbReference type="PROSITE" id="PS50404"/>
    </source>
</evidence>
<evidence type="ECO:0000313" key="4">
    <source>
        <dbReference type="EMBL" id="KAA2213150.1"/>
    </source>
</evidence>
<dbReference type="InterPro" id="IPR040079">
    <property type="entry name" value="Glutathione_S-Trfase"/>
</dbReference>
<dbReference type="InterPro" id="IPR036282">
    <property type="entry name" value="Glutathione-S-Trfase_C_sf"/>
</dbReference>
<dbReference type="CDD" id="cd03057">
    <property type="entry name" value="GST_N_Beta"/>
    <property type="match status" value="1"/>
</dbReference>
<dbReference type="PANTHER" id="PTHR44051:SF8">
    <property type="entry name" value="GLUTATHIONE S-TRANSFERASE GSTA"/>
    <property type="match status" value="1"/>
</dbReference>
<sequence>MKLFYAPGTCSLGIHVLLEEAGLPFERARMSLKDGDQRKPEFQALNPKGKVPTLERDDGSVLTEWPAIAYWVAARAPAAKLWPEALEDQARALEAMDFIVGTLHGHAFSRLFNQAKYAPSEADHPKVIEQGRAMVAAGFDVLEKGWKGDEWLLPSGYSVADAALFYVTFWAVKRMRMDVPPRIAAHFERMMARPAVQRALAAEGLAG</sequence>
<dbReference type="Proteomes" id="UP000322110">
    <property type="component" value="Unassembled WGS sequence"/>
</dbReference>
<dbReference type="RefSeq" id="WP_149812263.1">
    <property type="nucleotide sequence ID" value="NZ_VUKA01000004.1"/>
</dbReference>
<dbReference type="SFLD" id="SFLDS00019">
    <property type="entry name" value="Glutathione_Transferase_(cytos"/>
    <property type="match status" value="1"/>
</dbReference>
<keyword evidence="4" id="KW-0808">Transferase</keyword>
<proteinExistence type="predicted"/>
<dbReference type="PROSITE" id="PS50405">
    <property type="entry name" value="GST_CTER"/>
    <property type="match status" value="1"/>
</dbReference>
<dbReference type="Gene3D" id="1.20.1050.10">
    <property type="match status" value="1"/>
</dbReference>
<dbReference type="PROSITE" id="PS50404">
    <property type="entry name" value="GST_NTER"/>
    <property type="match status" value="1"/>
</dbReference>
<dbReference type="InterPro" id="IPR004045">
    <property type="entry name" value="Glutathione_S-Trfase_N"/>
</dbReference>
<feature type="region of interest" description="Disordered" evidence="1">
    <location>
        <begin position="36"/>
        <end position="57"/>
    </location>
</feature>
<dbReference type="PANTHER" id="PTHR44051">
    <property type="entry name" value="GLUTATHIONE S-TRANSFERASE-RELATED"/>
    <property type="match status" value="1"/>
</dbReference>
<dbReference type="AlphaFoldDB" id="A0A5B2TH91"/>
<dbReference type="SFLD" id="SFLDG01150">
    <property type="entry name" value="Main.1:_Beta-like"/>
    <property type="match status" value="1"/>
</dbReference>
<dbReference type="SUPFAM" id="SSF52833">
    <property type="entry name" value="Thioredoxin-like"/>
    <property type="match status" value="1"/>
</dbReference>
<evidence type="ECO:0000259" key="3">
    <source>
        <dbReference type="PROSITE" id="PS50405"/>
    </source>
</evidence>
<dbReference type="GO" id="GO:0016740">
    <property type="term" value="F:transferase activity"/>
    <property type="evidence" value="ECO:0007669"/>
    <property type="project" value="UniProtKB-KW"/>
</dbReference>
<evidence type="ECO:0000256" key="1">
    <source>
        <dbReference type="SAM" id="MobiDB-lite"/>
    </source>
</evidence>
<gene>
    <name evidence="4" type="ORF">F0Q34_10960</name>
</gene>
<dbReference type="Pfam" id="PF13410">
    <property type="entry name" value="GST_C_2"/>
    <property type="match status" value="1"/>
</dbReference>